<proteinExistence type="predicted"/>
<organism evidence="1 2">
    <name type="scientific">Dendrothele bispora (strain CBS 962.96)</name>
    <dbReference type="NCBI Taxonomy" id="1314807"/>
    <lineage>
        <taxon>Eukaryota</taxon>
        <taxon>Fungi</taxon>
        <taxon>Dikarya</taxon>
        <taxon>Basidiomycota</taxon>
        <taxon>Agaricomycotina</taxon>
        <taxon>Agaricomycetes</taxon>
        <taxon>Agaricomycetidae</taxon>
        <taxon>Agaricales</taxon>
        <taxon>Agaricales incertae sedis</taxon>
        <taxon>Dendrothele</taxon>
    </lineage>
</organism>
<dbReference type="Proteomes" id="UP000297245">
    <property type="component" value="Unassembled WGS sequence"/>
</dbReference>
<dbReference type="EMBL" id="ML179403">
    <property type="protein sequence ID" value="THU88599.1"/>
    <property type="molecule type" value="Genomic_DNA"/>
</dbReference>
<evidence type="ECO:0000313" key="1">
    <source>
        <dbReference type="EMBL" id="THU88599.1"/>
    </source>
</evidence>
<feature type="non-terminal residue" evidence="1">
    <location>
        <position position="197"/>
    </location>
</feature>
<accession>A0A4S8LHQ9</accession>
<reference evidence="1 2" key="1">
    <citation type="journal article" date="2019" name="Nat. Ecol. Evol.">
        <title>Megaphylogeny resolves global patterns of mushroom evolution.</title>
        <authorList>
            <person name="Varga T."/>
            <person name="Krizsan K."/>
            <person name="Foldi C."/>
            <person name="Dima B."/>
            <person name="Sanchez-Garcia M."/>
            <person name="Sanchez-Ramirez S."/>
            <person name="Szollosi G.J."/>
            <person name="Szarkandi J.G."/>
            <person name="Papp V."/>
            <person name="Albert L."/>
            <person name="Andreopoulos W."/>
            <person name="Angelini C."/>
            <person name="Antonin V."/>
            <person name="Barry K.W."/>
            <person name="Bougher N.L."/>
            <person name="Buchanan P."/>
            <person name="Buyck B."/>
            <person name="Bense V."/>
            <person name="Catcheside P."/>
            <person name="Chovatia M."/>
            <person name="Cooper J."/>
            <person name="Damon W."/>
            <person name="Desjardin D."/>
            <person name="Finy P."/>
            <person name="Geml J."/>
            <person name="Haridas S."/>
            <person name="Hughes K."/>
            <person name="Justo A."/>
            <person name="Karasinski D."/>
            <person name="Kautmanova I."/>
            <person name="Kiss B."/>
            <person name="Kocsube S."/>
            <person name="Kotiranta H."/>
            <person name="LaButti K.M."/>
            <person name="Lechner B.E."/>
            <person name="Liimatainen K."/>
            <person name="Lipzen A."/>
            <person name="Lukacs Z."/>
            <person name="Mihaltcheva S."/>
            <person name="Morgado L.N."/>
            <person name="Niskanen T."/>
            <person name="Noordeloos M.E."/>
            <person name="Ohm R.A."/>
            <person name="Ortiz-Santana B."/>
            <person name="Ovrebo C."/>
            <person name="Racz N."/>
            <person name="Riley R."/>
            <person name="Savchenko A."/>
            <person name="Shiryaev A."/>
            <person name="Soop K."/>
            <person name="Spirin V."/>
            <person name="Szebenyi C."/>
            <person name="Tomsovsky M."/>
            <person name="Tulloss R.E."/>
            <person name="Uehling J."/>
            <person name="Grigoriev I.V."/>
            <person name="Vagvolgyi C."/>
            <person name="Papp T."/>
            <person name="Martin F.M."/>
            <person name="Miettinen O."/>
            <person name="Hibbett D.S."/>
            <person name="Nagy L.G."/>
        </authorList>
    </citation>
    <scope>NUCLEOTIDE SEQUENCE [LARGE SCALE GENOMIC DNA]</scope>
    <source>
        <strain evidence="1 2">CBS 962.96</strain>
    </source>
</reference>
<evidence type="ECO:0000313" key="2">
    <source>
        <dbReference type="Proteomes" id="UP000297245"/>
    </source>
</evidence>
<keyword evidence="2" id="KW-1185">Reference proteome</keyword>
<dbReference type="OrthoDB" id="3059868at2759"/>
<name>A0A4S8LHQ9_DENBC</name>
<gene>
    <name evidence="1" type="ORF">K435DRAFT_729781</name>
</gene>
<sequence length="197" mass="22487">MTDNNARSTKTLHISSVLPPLLSSGDSSATFCLDFVPYLQFDVCVRKFIKSLHCGQSATITFSALAPHIRFLSKNFILSAVPFMPRTYLDDADSDPADVRRFERAYTPLFVSLTRLTELLCSTSPQITIKCVEQVSDEYSQSLLTLERMLLQDKIVRDVLIRRWSLSGWREHRLMLAWEAGLFSSGLLHRWKVVIDK</sequence>
<dbReference type="AlphaFoldDB" id="A0A4S8LHQ9"/>
<protein>
    <submittedName>
        <fullName evidence="1">Uncharacterized protein</fullName>
    </submittedName>
</protein>